<feature type="region of interest" description="Disordered" evidence="1">
    <location>
        <begin position="1"/>
        <end position="74"/>
    </location>
</feature>
<evidence type="ECO:0000256" key="1">
    <source>
        <dbReference type="SAM" id="MobiDB-lite"/>
    </source>
</evidence>
<accession>F8PWJ0</accession>
<sequence>MHRESQRPGLGHTQQENYYNQSTPQIPQYSVPPPLLPSSSTPYSLPPLRAQYEPDTKSRRLSVPSFPHPEYSYQGLEGRRASMDRMAPRMDDPVFRSVSVAGTKGETQTEARLFANLRPHGTHISLSSSYSSPDISMGSVGPSSHMSPIEYSSPPSEVTNTITQHSSAYPSRVESQYTNRPLYPSSLPPPAPSVSRSPYNASTYLEHNHPSSAPYSHSSPNGMSTSSPPGAQALSLPPPAKLFPSEPPSQLYEVTSSPPRSTSEAAGPGPCRVDLAPLHSLQRNHPYRRDPVDDKALRLLGPRPA</sequence>
<dbReference type="AlphaFoldDB" id="F8PWJ0"/>
<proteinExistence type="predicted"/>
<evidence type="ECO:0000313" key="3">
    <source>
        <dbReference type="Proteomes" id="UP000008063"/>
    </source>
</evidence>
<feature type="compositionally biased region" description="Pro residues" evidence="1">
    <location>
        <begin position="236"/>
        <end position="247"/>
    </location>
</feature>
<dbReference type="HOGENOM" id="CLU_912650_0_0_1"/>
<dbReference type="Proteomes" id="UP000008063">
    <property type="component" value="Unassembled WGS sequence"/>
</dbReference>
<dbReference type="OrthoDB" id="2691578at2759"/>
<feature type="compositionally biased region" description="Polar residues" evidence="1">
    <location>
        <begin position="12"/>
        <end position="28"/>
    </location>
</feature>
<protein>
    <submittedName>
        <fullName evidence="2">Uncharacterized protein</fullName>
    </submittedName>
</protein>
<feature type="region of interest" description="Disordered" evidence="1">
    <location>
        <begin position="123"/>
        <end position="305"/>
    </location>
</feature>
<name>F8PWJ0_SERL3</name>
<dbReference type="InParanoid" id="F8PWJ0"/>
<keyword evidence="3" id="KW-1185">Reference proteome</keyword>
<feature type="compositionally biased region" description="Low complexity" evidence="1">
    <location>
        <begin position="37"/>
        <end position="48"/>
    </location>
</feature>
<feature type="compositionally biased region" description="Polar residues" evidence="1">
    <location>
        <begin position="153"/>
        <end position="179"/>
    </location>
</feature>
<reference evidence="3" key="1">
    <citation type="journal article" date="2011" name="Science">
        <title>The plant cell wall-decomposing machinery underlies the functional diversity of forest fungi.</title>
        <authorList>
            <person name="Eastwood D.C."/>
            <person name="Floudas D."/>
            <person name="Binder M."/>
            <person name="Majcherczyk A."/>
            <person name="Schneider P."/>
            <person name="Aerts A."/>
            <person name="Asiegbu F.O."/>
            <person name="Baker S.E."/>
            <person name="Barry K."/>
            <person name="Bendiksby M."/>
            <person name="Blumentritt M."/>
            <person name="Coutinho P.M."/>
            <person name="Cullen D."/>
            <person name="de Vries R.P."/>
            <person name="Gathman A."/>
            <person name="Goodell B."/>
            <person name="Henrissat B."/>
            <person name="Ihrmark K."/>
            <person name="Kauserud H."/>
            <person name="Kohler A."/>
            <person name="LaButti K."/>
            <person name="Lapidus A."/>
            <person name="Lavin J.L."/>
            <person name="Lee Y.-H."/>
            <person name="Lindquist E."/>
            <person name="Lilly W."/>
            <person name="Lucas S."/>
            <person name="Morin E."/>
            <person name="Murat C."/>
            <person name="Oguiza J.A."/>
            <person name="Park J."/>
            <person name="Pisabarro A.G."/>
            <person name="Riley R."/>
            <person name="Rosling A."/>
            <person name="Salamov A."/>
            <person name="Schmidt O."/>
            <person name="Schmutz J."/>
            <person name="Skrede I."/>
            <person name="Stenlid J."/>
            <person name="Wiebenga A."/>
            <person name="Xie X."/>
            <person name="Kuees U."/>
            <person name="Hibbett D.S."/>
            <person name="Hoffmeister D."/>
            <person name="Hoegberg N."/>
            <person name="Martin F."/>
            <person name="Grigoriev I.V."/>
            <person name="Watkinson S.C."/>
        </authorList>
    </citation>
    <scope>NUCLEOTIDE SEQUENCE [LARGE SCALE GENOMIC DNA]</scope>
    <source>
        <strain evidence="3">strain S7.3</strain>
    </source>
</reference>
<feature type="compositionally biased region" description="Polar residues" evidence="1">
    <location>
        <begin position="252"/>
        <end position="264"/>
    </location>
</feature>
<feature type="compositionally biased region" description="Low complexity" evidence="1">
    <location>
        <begin position="210"/>
        <end position="220"/>
    </location>
</feature>
<feature type="compositionally biased region" description="Basic and acidic residues" evidence="1">
    <location>
        <begin position="287"/>
        <end position="297"/>
    </location>
</feature>
<dbReference type="EMBL" id="GL945479">
    <property type="protein sequence ID" value="EGO00314.1"/>
    <property type="molecule type" value="Genomic_DNA"/>
</dbReference>
<evidence type="ECO:0000313" key="2">
    <source>
        <dbReference type="EMBL" id="EGO00314.1"/>
    </source>
</evidence>
<organism evidence="3">
    <name type="scientific">Serpula lacrymans var. lacrymans (strain S7.3)</name>
    <name type="common">Dry rot fungus</name>
    <dbReference type="NCBI Taxonomy" id="936435"/>
    <lineage>
        <taxon>Eukaryota</taxon>
        <taxon>Fungi</taxon>
        <taxon>Dikarya</taxon>
        <taxon>Basidiomycota</taxon>
        <taxon>Agaricomycotina</taxon>
        <taxon>Agaricomycetes</taxon>
        <taxon>Agaricomycetidae</taxon>
        <taxon>Boletales</taxon>
        <taxon>Coniophorineae</taxon>
        <taxon>Serpulaceae</taxon>
        <taxon>Serpula</taxon>
    </lineage>
</organism>
<gene>
    <name evidence="2" type="ORF">SERLA73DRAFT_122349</name>
</gene>
<feature type="compositionally biased region" description="Low complexity" evidence="1">
    <location>
        <begin position="125"/>
        <end position="139"/>
    </location>
</feature>